<evidence type="ECO:0000256" key="6">
    <source>
        <dbReference type="ARBA" id="ARBA00022670"/>
    </source>
</evidence>
<sequence length="447" mass="48712">MGVHIALHWSLLSDFSALSRTLHFSPVAFALGGKYTPSNGFSIIGAHTDSPCLKVHTWFDRDLSVAGRVLVERANGVTCSALVRINRPILRIPTLAIHLDREANKNFAFNSETQLLPILATAVKAYERRLFTLHLFSLCGTAKTGEAENDTESHSQTGRHHSQLLAMLASELHVAPSALRDLELCLYDTQPSALGGLYNEFIHSPRLDNLCMSYCSLMGLCRSMNTLAEDPCCRVVALFDNEEVGSTTAHGADSELLPACLKRIVSAIDDRRHDAAFLEAMSKSYLISADMGAYNECRPLSLSDPLIAAHAVHPNYADKHEDNHRPAMHKGVVVKQNANQRYATTAATSHILREVAKLASVPLQEVGGLSGRPQRNSPRLSGRIGTGDTAHTSSFCALYALSIAFSQFVHSIREVAGTDDVPLAIKLFDVSSQSDTKPCFPFSAPPR</sequence>
<dbReference type="SUPFAM" id="SSF101821">
    <property type="entry name" value="Aminopeptidase/glucanase lid domain"/>
    <property type="match status" value="1"/>
</dbReference>
<proteinExistence type="inferred from homology"/>
<dbReference type="FunFam" id="2.30.250.10:FF:000001">
    <property type="entry name" value="Aspartyl aminopeptidase 1"/>
    <property type="match status" value="1"/>
</dbReference>
<keyword evidence="14" id="KW-1185">Reference proteome</keyword>
<comment type="cofactor">
    <cofactor evidence="2">
        <name>Zn(2+)</name>
        <dbReference type="ChEBI" id="CHEBI:29105"/>
    </cofactor>
</comment>
<evidence type="ECO:0000256" key="4">
    <source>
        <dbReference type="ARBA" id="ARBA00011965"/>
    </source>
</evidence>
<evidence type="ECO:0000313" key="13">
    <source>
        <dbReference type="EMBL" id="KAG5457137.1"/>
    </source>
</evidence>
<dbReference type="PANTHER" id="PTHR28570">
    <property type="entry name" value="ASPARTYL AMINOPEPTIDASE"/>
    <property type="match status" value="1"/>
</dbReference>
<dbReference type="GO" id="GO:0000324">
    <property type="term" value="C:fungal-type vacuole"/>
    <property type="evidence" value="ECO:0007669"/>
    <property type="project" value="TreeGrafter"/>
</dbReference>
<evidence type="ECO:0000256" key="5">
    <source>
        <dbReference type="ARBA" id="ARBA00022438"/>
    </source>
</evidence>
<protein>
    <recommendedName>
        <fullName evidence="4">aspartyl aminopeptidase</fullName>
        <ecNumber evidence="4">3.4.11.21</ecNumber>
    </recommendedName>
</protein>
<comment type="caution">
    <text evidence="13">The sequence shown here is derived from an EMBL/GenBank/DDBJ whole genome shotgun (WGS) entry which is preliminary data.</text>
</comment>
<dbReference type="Proteomes" id="UP000673691">
    <property type="component" value="Unassembled WGS sequence"/>
</dbReference>
<evidence type="ECO:0000256" key="2">
    <source>
        <dbReference type="ARBA" id="ARBA00001947"/>
    </source>
</evidence>
<evidence type="ECO:0000256" key="11">
    <source>
        <dbReference type="RuleBase" id="RU004386"/>
    </source>
</evidence>
<evidence type="ECO:0000256" key="9">
    <source>
        <dbReference type="ARBA" id="ARBA00022833"/>
    </source>
</evidence>
<feature type="region of interest" description="Disordered" evidence="12">
    <location>
        <begin position="366"/>
        <end position="385"/>
    </location>
</feature>
<dbReference type="EMBL" id="JAEFCI010010572">
    <property type="protein sequence ID" value="KAG5457137.1"/>
    <property type="molecule type" value="Genomic_DNA"/>
</dbReference>
<comment type="catalytic activity">
    <reaction evidence="1">
        <text>Release of an N-terminal aspartate or glutamate from a peptide, with a preference for aspartate.</text>
        <dbReference type="EC" id="3.4.11.21"/>
    </reaction>
</comment>
<evidence type="ECO:0000256" key="10">
    <source>
        <dbReference type="ARBA" id="ARBA00023049"/>
    </source>
</evidence>
<dbReference type="GO" id="GO:0006508">
    <property type="term" value="P:proteolysis"/>
    <property type="evidence" value="ECO:0007669"/>
    <property type="project" value="UniProtKB-KW"/>
</dbReference>
<reference evidence="13 14" key="1">
    <citation type="journal article" name="Sci. Rep.">
        <title>Genome-scale phylogenetic analyses confirm Olpidium as the closest living zoosporic fungus to the non-flagellated, terrestrial fungi.</title>
        <authorList>
            <person name="Chang Y."/>
            <person name="Rochon D."/>
            <person name="Sekimoto S."/>
            <person name="Wang Y."/>
            <person name="Chovatia M."/>
            <person name="Sandor L."/>
            <person name="Salamov A."/>
            <person name="Grigoriev I.V."/>
            <person name="Stajich J.E."/>
            <person name="Spatafora J.W."/>
        </authorList>
    </citation>
    <scope>NUCLEOTIDE SEQUENCE [LARGE SCALE GENOMIC DNA]</scope>
    <source>
        <strain evidence="13">S191</strain>
    </source>
</reference>
<dbReference type="PRINTS" id="PR00932">
    <property type="entry name" value="AMINO1PTASE"/>
</dbReference>
<dbReference type="OrthoDB" id="9880441at2759"/>
<evidence type="ECO:0000256" key="12">
    <source>
        <dbReference type="SAM" id="MobiDB-lite"/>
    </source>
</evidence>
<dbReference type="GO" id="GO:0004177">
    <property type="term" value="F:aminopeptidase activity"/>
    <property type="evidence" value="ECO:0007669"/>
    <property type="project" value="UniProtKB-KW"/>
</dbReference>
<evidence type="ECO:0000313" key="14">
    <source>
        <dbReference type="Proteomes" id="UP000673691"/>
    </source>
</evidence>
<dbReference type="PANTHER" id="PTHR28570:SF3">
    <property type="entry name" value="ASPARTYL AMINOPEPTIDASE"/>
    <property type="match status" value="1"/>
</dbReference>
<dbReference type="SUPFAM" id="SSF53187">
    <property type="entry name" value="Zn-dependent exopeptidases"/>
    <property type="match status" value="1"/>
</dbReference>
<evidence type="ECO:0000256" key="7">
    <source>
        <dbReference type="ARBA" id="ARBA00022723"/>
    </source>
</evidence>
<keyword evidence="10 11" id="KW-0482">Metalloprotease</keyword>
<dbReference type="EC" id="3.4.11.21" evidence="4"/>
<evidence type="ECO:0000256" key="3">
    <source>
        <dbReference type="ARBA" id="ARBA00008290"/>
    </source>
</evidence>
<evidence type="ECO:0000256" key="1">
    <source>
        <dbReference type="ARBA" id="ARBA00001335"/>
    </source>
</evidence>
<dbReference type="InterPro" id="IPR001948">
    <property type="entry name" value="Peptidase_M18"/>
</dbReference>
<keyword evidence="9 11" id="KW-0862">Zinc</keyword>
<keyword evidence="6 11" id="KW-0645">Protease</keyword>
<dbReference type="GO" id="GO:0008237">
    <property type="term" value="F:metallopeptidase activity"/>
    <property type="evidence" value="ECO:0007669"/>
    <property type="project" value="UniProtKB-KW"/>
</dbReference>
<dbReference type="AlphaFoldDB" id="A0A8H7ZPR6"/>
<dbReference type="Pfam" id="PF02127">
    <property type="entry name" value="Peptidase_M18"/>
    <property type="match status" value="2"/>
</dbReference>
<keyword evidence="5 11" id="KW-0031">Aminopeptidase</keyword>
<gene>
    <name evidence="13" type="ORF">BJ554DRAFT_2927</name>
</gene>
<dbReference type="GO" id="GO:0008270">
    <property type="term" value="F:zinc ion binding"/>
    <property type="evidence" value="ECO:0007669"/>
    <property type="project" value="InterPro"/>
</dbReference>
<keyword evidence="7 11" id="KW-0479">Metal-binding</keyword>
<keyword evidence="8 11" id="KW-0378">Hydrolase</keyword>
<organism evidence="13 14">
    <name type="scientific">Olpidium bornovanus</name>
    <dbReference type="NCBI Taxonomy" id="278681"/>
    <lineage>
        <taxon>Eukaryota</taxon>
        <taxon>Fungi</taxon>
        <taxon>Fungi incertae sedis</taxon>
        <taxon>Olpidiomycota</taxon>
        <taxon>Olpidiomycotina</taxon>
        <taxon>Olpidiomycetes</taxon>
        <taxon>Olpidiales</taxon>
        <taxon>Olpidiaceae</taxon>
        <taxon>Olpidium</taxon>
    </lineage>
</organism>
<name>A0A8H7ZPR6_9FUNG</name>
<accession>A0A8H7ZPR6</accession>
<dbReference type="Gene3D" id="3.40.630.10">
    <property type="entry name" value="Zn peptidases"/>
    <property type="match status" value="3"/>
</dbReference>
<evidence type="ECO:0000256" key="8">
    <source>
        <dbReference type="ARBA" id="ARBA00022801"/>
    </source>
</evidence>
<comment type="similarity">
    <text evidence="3 11">Belongs to the peptidase M18 family.</text>
</comment>